<dbReference type="Proteomes" id="UP001482154">
    <property type="component" value="Unassembled WGS sequence"/>
</dbReference>
<comment type="caution">
    <text evidence="1">The sequence shown here is derived from an EMBL/GenBank/DDBJ whole genome shotgun (WGS) entry which is preliminary data.</text>
</comment>
<proteinExistence type="predicted"/>
<dbReference type="RefSeq" id="WP_262568766.1">
    <property type="nucleotide sequence ID" value="NZ_JAOQJG010000005.1"/>
</dbReference>
<name>A0ABV1IRF9_9FIRM</name>
<organism evidence="1 2">
    <name type="scientific">Anaerostipes amylophilus</name>
    <dbReference type="NCBI Taxonomy" id="2981779"/>
    <lineage>
        <taxon>Bacteria</taxon>
        <taxon>Bacillati</taxon>
        <taxon>Bacillota</taxon>
        <taxon>Clostridia</taxon>
        <taxon>Lachnospirales</taxon>
        <taxon>Lachnospiraceae</taxon>
        <taxon>Anaerostipes</taxon>
    </lineage>
</organism>
<gene>
    <name evidence="1" type="ORF">AAAU51_01255</name>
</gene>
<dbReference type="EMBL" id="JBBNIN010000001">
    <property type="protein sequence ID" value="MEQ2709811.1"/>
    <property type="molecule type" value="Genomic_DNA"/>
</dbReference>
<dbReference type="InterPro" id="IPR016100">
    <property type="entry name" value="Prismane_a-bundle"/>
</dbReference>
<protein>
    <recommendedName>
        <fullName evidence="3">Hydroxylamine reductase</fullName>
    </recommendedName>
</protein>
<keyword evidence="2" id="KW-1185">Reference proteome</keyword>
<evidence type="ECO:0000313" key="2">
    <source>
        <dbReference type="Proteomes" id="UP001482154"/>
    </source>
</evidence>
<evidence type="ECO:0008006" key="3">
    <source>
        <dbReference type="Google" id="ProtNLM"/>
    </source>
</evidence>
<dbReference type="SUPFAM" id="SSF56821">
    <property type="entry name" value="Prismane protein-like"/>
    <property type="match status" value="1"/>
</dbReference>
<sequence>MPDIFCFQCQQTAGNKGCVVTGVCGKQLQIHTGPKKPTDW</sequence>
<dbReference type="Gene3D" id="1.20.1270.20">
    <property type="match status" value="1"/>
</dbReference>
<accession>A0ABV1IRF9</accession>
<reference evidence="1 2" key="1">
    <citation type="submission" date="2024-04" db="EMBL/GenBank/DDBJ databases">
        <title>Human intestinal bacterial collection.</title>
        <authorList>
            <person name="Pauvert C."/>
            <person name="Hitch T.C.A."/>
            <person name="Clavel T."/>
        </authorList>
    </citation>
    <scope>NUCLEOTIDE SEQUENCE [LARGE SCALE GENOMIC DNA]</scope>
    <source>
        <strain evidence="1 2">CLA-AA-H249</strain>
    </source>
</reference>
<evidence type="ECO:0000313" key="1">
    <source>
        <dbReference type="EMBL" id="MEQ2709811.1"/>
    </source>
</evidence>
<dbReference type="InterPro" id="IPR011254">
    <property type="entry name" value="Prismane-like_sf"/>
</dbReference>